<keyword evidence="3" id="KW-0238">DNA-binding</keyword>
<dbReference type="InterPro" id="IPR000847">
    <property type="entry name" value="LysR_HTH_N"/>
</dbReference>
<dbReference type="Proteomes" id="UP000441404">
    <property type="component" value="Unassembled WGS sequence"/>
</dbReference>
<evidence type="ECO:0000256" key="2">
    <source>
        <dbReference type="ARBA" id="ARBA00023015"/>
    </source>
</evidence>
<dbReference type="Gene3D" id="3.40.190.290">
    <property type="match status" value="1"/>
</dbReference>
<dbReference type="InterPro" id="IPR036388">
    <property type="entry name" value="WH-like_DNA-bd_sf"/>
</dbReference>
<protein>
    <submittedName>
        <fullName evidence="7">LysR family transcriptional regulator</fullName>
    </submittedName>
</protein>
<dbReference type="GO" id="GO:0043565">
    <property type="term" value="F:sequence-specific DNA binding"/>
    <property type="evidence" value="ECO:0007669"/>
    <property type="project" value="TreeGrafter"/>
</dbReference>
<comment type="similarity">
    <text evidence="1">Belongs to the LysR transcriptional regulatory family.</text>
</comment>
<evidence type="ECO:0000313" key="8">
    <source>
        <dbReference type="Proteomes" id="UP000441404"/>
    </source>
</evidence>
<dbReference type="SUPFAM" id="SSF46785">
    <property type="entry name" value="Winged helix' DNA-binding domain"/>
    <property type="match status" value="1"/>
</dbReference>
<dbReference type="InterPro" id="IPR036390">
    <property type="entry name" value="WH_DNA-bd_sf"/>
</dbReference>
<name>A0A6A7YB06_9PSED</name>
<dbReference type="SUPFAM" id="SSF53850">
    <property type="entry name" value="Periplasmic binding protein-like II"/>
    <property type="match status" value="1"/>
</dbReference>
<dbReference type="Pfam" id="PF03466">
    <property type="entry name" value="LysR_substrate"/>
    <property type="match status" value="1"/>
</dbReference>
<evidence type="ECO:0000256" key="1">
    <source>
        <dbReference type="ARBA" id="ARBA00009437"/>
    </source>
</evidence>
<reference evidence="8 9" key="1">
    <citation type="submission" date="2019-10" db="EMBL/GenBank/DDBJ databases">
        <title>Evaluation of single-gene subtyping targets for Pseudomonas.</title>
        <authorList>
            <person name="Reichler S.J."/>
            <person name="Orsi R.H."/>
            <person name="Wiedmann M."/>
            <person name="Martin N.H."/>
            <person name="Murphy S.I."/>
        </authorList>
    </citation>
    <scope>NUCLEOTIDE SEQUENCE [LARGE SCALE GENOMIC DNA]</scope>
    <source>
        <strain evidence="7 9">FSL R10-3254</strain>
        <strain evidence="6 8">FSL R10-3257</strain>
    </source>
</reference>
<dbReference type="GO" id="GO:0003700">
    <property type="term" value="F:DNA-binding transcription factor activity"/>
    <property type="evidence" value="ECO:0007669"/>
    <property type="project" value="InterPro"/>
</dbReference>
<dbReference type="AlphaFoldDB" id="A0A6A7YB06"/>
<organism evidence="7 9">
    <name type="scientific">Pseudomonas helleri</name>
    <dbReference type="NCBI Taxonomy" id="1608996"/>
    <lineage>
        <taxon>Bacteria</taxon>
        <taxon>Pseudomonadati</taxon>
        <taxon>Pseudomonadota</taxon>
        <taxon>Gammaproteobacteria</taxon>
        <taxon>Pseudomonadales</taxon>
        <taxon>Pseudomonadaceae</taxon>
        <taxon>Pseudomonas</taxon>
    </lineage>
</organism>
<dbReference type="GO" id="GO:0006351">
    <property type="term" value="P:DNA-templated transcription"/>
    <property type="evidence" value="ECO:0007669"/>
    <property type="project" value="TreeGrafter"/>
</dbReference>
<dbReference type="Pfam" id="PF00126">
    <property type="entry name" value="HTH_1"/>
    <property type="match status" value="1"/>
</dbReference>
<proteinExistence type="inferred from homology"/>
<keyword evidence="2" id="KW-0805">Transcription regulation</keyword>
<evidence type="ECO:0000256" key="4">
    <source>
        <dbReference type="ARBA" id="ARBA00023163"/>
    </source>
</evidence>
<feature type="domain" description="HTH lysR-type" evidence="5">
    <location>
        <begin position="2"/>
        <end position="59"/>
    </location>
</feature>
<dbReference type="InterPro" id="IPR058163">
    <property type="entry name" value="LysR-type_TF_proteobact-type"/>
</dbReference>
<dbReference type="PROSITE" id="PS50931">
    <property type="entry name" value="HTH_LYSR"/>
    <property type="match status" value="1"/>
</dbReference>
<evidence type="ECO:0000313" key="9">
    <source>
        <dbReference type="Proteomes" id="UP000489190"/>
    </source>
</evidence>
<dbReference type="Proteomes" id="UP000489190">
    <property type="component" value="Unassembled WGS sequence"/>
</dbReference>
<dbReference type="PANTHER" id="PTHR30537:SF5">
    <property type="entry name" value="HTH-TYPE TRANSCRIPTIONAL ACTIVATOR TTDR-RELATED"/>
    <property type="match status" value="1"/>
</dbReference>
<dbReference type="InterPro" id="IPR005119">
    <property type="entry name" value="LysR_subst-bd"/>
</dbReference>
<evidence type="ECO:0000259" key="5">
    <source>
        <dbReference type="PROSITE" id="PS50931"/>
    </source>
</evidence>
<accession>A0A6A7YB06</accession>
<dbReference type="RefSeq" id="WP_153329082.1">
    <property type="nucleotide sequence ID" value="NZ_WIWI01000037.1"/>
</dbReference>
<gene>
    <name evidence="7" type="ORF">GHO39_14930</name>
    <name evidence="6" type="ORF">GHO40_05940</name>
</gene>
<comment type="caution">
    <text evidence="7">The sequence shown here is derived from an EMBL/GenBank/DDBJ whole genome shotgun (WGS) entry which is preliminary data.</text>
</comment>
<evidence type="ECO:0000313" key="6">
    <source>
        <dbReference type="EMBL" id="MQT46268.1"/>
    </source>
</evidence>
<evidence type="ECO:0000256" key="3">
    <source>
        <dbReference type="ARBA" id="ARBA00023125"/>
    </source>
</evidence>
<keyword evidence="4" id="KW-0804">Transcription</keyword>
<dbReference type="Gene3D" id="1.10.10.10">
    <property type="entry name" value="Winged helix-like DNA-binding domain superfamily/Winged helix DNA-binding domain"/>
    <property type="match status" value="1"/>
</dbReference>
<dbReference type="EMBL" id="WIWJ01000007">
    <property type="protein sequence ID" value="MQT46268.1"/>
    <property type="molecule type" value="Genomic_DNA"/>
</dbReference>
<evidence type="ECO:0000313" key="7">
    <source>
        <dbReference type="EMBL" id="MQT90419.1"/>
    </source>
</evidence>
<dbReference type="EMBL" id="WIWI01000037">
    <property type="protein sequence ID" value="MQT90419.1"/>
    <property type="molecule type" value="Genomic_DNA"/>
</dbReference>
<sequence>MITFSDLELVATLCDSGSLSEAARKLRVTTAALSMRLRKLEAQLGLKLASRDARRLVLTEEGERMAEEGRRLLRSLEELSDSMVADDERLQGVIRLSAPFGFGRLRIAPLLARFAKLHPKLRVELDLQEAPWPDRNHCDAIIHIGPVSDSSWTAHTLASNERWLCASPAYLKQHGTPQTPDDLLAHRCICIRENADHATLWHLSQGQQRKSLRILAAMVSNDGAVARRWAEQDLGLVLRSQWDVVDSIAQGSLARVLSDWAFDTAPILMLIPPRKNRSRKVQALASFLNESFKSKGPEKSRA</sequence>
<dbReference type="PANTHER" id="PTHR30537">
    <property type="entry name" value="HTH-TYPE TRANSCRIPTIONAL REGULATOR"/>
    <property type="match status" value="1"/>
</dbReference>